<dbReference type="AlphaFoldDB" id="A0A9K3D8A2"/>
<dbReference type="GO" id="GO:0016020">
    <property type="term" value="C:membrane"/>
    <property type="evidence" value="ECO:0007669"/>
    <property type="project" value="TreeGrafter"/>
</dbReference>
<dbReference type="GO" id="GO:0004467">
    <property type="term" value="F:long-chain fatty acid-CoA ligase activity"/>
    <property type="evidence" value="ECO:0007669"/>
    <property type="project" value="TreeGrafter"/>
</dbReference>
<organism evidence="5 6">
    <name type="scientific">Kipferlia bialata</name>
    <dbReference type="NCBI Taxonomy" id="797122"/>
    <lineage>
        <taxon>Eukaryota</taxon>
        <taxon>Metamonada</taxon>
        <taxon>Carpediemonas-like organisms</taxon>
        <taxon>Kipferlia</taxon>
    </lineage>
</organism>
<dbReference type="EMBL" id="BDIP01006200">
    <property type="protein sequence ID" value="GIQ90452.1"/>
    <property type="molecule type" value="Genomic_DNA"/>
</dbReference>
<evidence type="ECO:0000256" key="1">
    <source>
        <dbReference type="ARBA" id="ARBA00022741"/>
    </source>
</evidence>
<feature type="signal peptide" evidence="3">
    <location>
        <begin position="1"/>
        <end position="17"/>
    </location>
</feature>
<name>A0A9K3D8A2_9EUKA</name>
<feature type="domain" description="AMP-dependent synthetase/ligase" evidence="4">
    <location>
        <begin position="18"/>
        <end position="120"/>
    </location>
</feature>
<evidence type="ECO:0000256" key="2">
    <source>
        <dbReference type="ARBA" id="ARBA00022840"/>
    </source>
</evidence>
<keyword evidence="2" id="KW-0067">ATP-binding</keyword>
<evidence type="ECO:0000259" key="4">
    <source>
        <dbReference type="Pfam" id="PF00501"/>
    </source>
</evidence>
<dbReference type="PANTHER" id="PTHR43272">
    <property type="entry name" value="LONG-CHAIN-FATTY-ACID--COA LIGASE"/>
    <property type="match status" value="1"/>
</dbReference>
<comment type="caution">
    <text evidence="5">The sequence shown here is derived from an EMBL/GenBank/DDBJ whole genome shotgun (WGS) entry which is preliminary data.</text>
</comment>
<dbReference type="InterPro" id="IPR042099">
    <property type="entry name" value="ANL_N_sf"/>
</dbReference>
<dbReference type="GO" id="GO:0005524">
    <property type="term" value="F:ATP binding"/>
    <property type="evidence" value="ECO:0007669"/>
    <property type="project" value="UniProtKB-KW"/>
</dbReference>
<dbReference type="Proteomes" id="UP000265618">
    <property type="component" value="Unassembled WGS sequence"/>
</dbReference>
<dbReference type="PANTHER" id="PTHR43272:SF33">
    <property type="entry name" value="AMP-BINDING DOMAIN-CONTAINING PROTEIN-RELATED"/>
    <property type="match status" value="1"/>
</dbReference>
<feature type="non-terminal residue" evidence="5">
    <location>
        <position position="1"/>
    </location>
</feature>
<dbReference type="SUPFAM" id="SSF56801">
    <property type="entry name" value="Acetyl-CoA synthetase-like"/>
    <property type="match status" value="1"/>
</dbReference>
<evidence type="ECO:0000313" key="5">
    <source>
        <dbReference type="EMBL" id="GIQ90452.1"/>
    </source>
</evidence>
<dbReference type="Pfam" id="PF00501">
    <property type="entry name" value="AMP-binding"/>
    <property type="match status" value="1"/>
</dbReference>
<feature type="chain" id="PRO_5039924201" description="AMP-dependent synthetase/ligase domain-containing protein" evidence="3">
    <location>
        <begin position="18"/>
        <end position="134"/>
    </location>
</feature>
<proteinExistence type="predicted"/>
<dbReference type="Gene3D" id="3.40.50.12780">
    <property type="entry name" value="N-terminal domain of ligase-like"/>
    <property type="match status" value="1"/>
</dbReference>
<keyword evidence="3" id="KW-0732">Signal</keyword>
<keyword evidence="6" id="KW-1185">Reference proteome</keyword>
<accession>A0A9K3D8A2</accession>
<dbReference type="OrthoDB" id="1700726at2759"/>
<evidence type="ECO:0000313" key="6">
    <source>
        <dbReference type="Proteomes" id="UP000265618"/>
    </source>
</evidence>
<gene>
    <name evidence="5" type="ORF">KIPB_013253</name>
</gene>
<protein>
    <recommendedName>
        <fullName evidence="4">AMP-dependent synthetase/ligase domain-containing protein</fullName>
    </recommendedName>
</protein>
<dbReference type="GO" id="GO:0005783">
    <property type="term" value="C:endoplasmic reticulum"/>
    <property type="evidence" value="ECO:0007669"/>
    <property type="project" value="TreeGrafter"/>
</dbReference>
<evidence type="ECO:0000256" key="3">
    <source>
        <dbReference type="SAM" id="SignalP"/>
    </source>
</evidence>
<reference evidence="5 6" key="1">
    <citation type="journal article" date="2018" name="PLoS ONE">
        <title>The draft genome of Kipferlia bialata reveals reductive genome evolution in fornicate parasites.</title>
        <authorList>
            <person name="Tanifuji G."/>
            <person name="Takabayashi S."/>
            <person name="Kume K."/>
            <person name="Takagi M."/>
            <person name="Nakayama T."/>
            <person name="Kamikawa R."/>
            <person name="Inagaki Y."/>
            <person name="Hashimoto T."/>
        </authorList>
    </citation>
    <scope>NUCLEOTIDE SEQUENCE [LARGE SCALE GENOMIC DNA]</scope>
    <source>
        <strain evidence="5">NY0173</strain>
    </source>
</reference>
<keyword evidence="1" id="KW-0547">Nucleotide-binding</keyword>
<dbReference type="InterPro" id="IPR000873">
    <property type="entry name" value="AMP-dep_synth/lig_dom"/>
</dbReference>
<sequence>MILFLTIGLLVFSKTAALLGGRIQHIACGAAMLRPEDGQFMKAAFCCEVISGYGSSETASIGSCTLNHLVKYRGVGHRFSDCEMRIVSYPALGYEACPEDGSNPKGELQMRGPTVFAGYYKNPEATANSFSLSL</sequence>